<dbReference type="eggNOG" id="COG3568">
    <property type="taxonomic scope" value="Bacteria"/>
</dbReference>
<evidence type="ECO:0000259" key="2">
    <source>
        <dbReference type="Pfam" id="PF03372"/>
    </source>
</evidence>
<dbReference type="GO" id="GO:0000175">
    <property type="term" value="F:3'-5'-RNA exonuclease activity"/>
    <property type="evidence" value="ECO:0007669"/>
    <property type="project" value="TreeGrafter"/>
</dbReference>
<name>Q21GH4_SACD2</name>
<dbReference type="InterPro" id="IPR036691">
    <property type="entry name" value="Endo/exonu/phosph_ase_sf"/>
</dbReference>
<dbReference type="HOGENOM" id="CLU_1065125_0_0_6"/>
<dbReference type="GO" id="GO:0004519">
    <property type="term" value="F:endonuclease activity"/>
    <property type="evidence" value="ECO:0007669"/>
    <property type="project" value="UniProtKB-KW"/>
</dbReference>
<keyword evidence="3" id="KW-0378">Hydrolase</keyword>
<dbReference type="OrthoDB" id="9793162at2"/>
<dbReference type="Proteomes" id="UP000001947">
    <property type="component" value="Chromosome"/>
</dbReference>
<dbReference type="Pfam" id="PF03372">
    <property type="entry name" value="Exo_endo_phos"/>
    <property type="match status" value="1"/>
</dbReference>
<evidence type="ECO:0000256" key="1">
    <source>
        <dbReference type="SAM" id="SignalP"/>
    </source>
</evidence>
<evidence type="ECO:0000313" key="3">
    <source>
        <dbReference type="EMBL" id="ABD82205.1"/>
    </source>
</evidence>
<feature type="domain" description="Endonuclease/exonuclease/phosphatase" evidence="2">
    <location>
        <begin position="38"/>
        <end position="252"/>
    </location>
</feature>
<keyword evidence="3" id="KW-0255">Endonuclease</keyword>
<evidence type="ECO:0000313" key="4">
    <source>
        <dbReference type="Proteomes" id="UP000001947"/>
    </source>
</evidence>
<gene>
    <name evidence="3" type="ordered locus">Sde_2948</name>
</gene>
<keyword evidence="4" id="KW-1185">Reference proteome</keyword>
<dbReference type="PROSITE" id="PS51257">
    <property type="entry name" value="PROKAR_LIPOPROTEIN"/>
    <property type="match status" value="1"/>
</dbReference>
<dbReference type="STRING" id="203122.Sde_2948"/>
<proteinExistence type="predicted"/>
<accession>Q21GH4</accession>
<dbReference type="SUPFAM" id="SSF56219">
    <property type="entry name" value="DNase I-like"/>
    <property type="match status" value="1"/>
</dbReference>
<sequence length="261" mass="29308">MKQATKYKMTNNRFSFYMGTLIVASLLAASSCMANTVMSFNIRTEHANDPGELAWEKRKNNVVDVIVKANPSVIGLQEASTNQQQYIEEALGPNWLPVANAPILFRSDMYRLLAKGAIELVEDKWEKRFAYWVKLKAKNTNTSWLFITTHWGVDEASQLGSAEILLNALPAVIKNWQLPVVLVGDFNAEPNSEPYLKMVNGSPLQNNFWGLTFTGFKSKAIAQIDYAWAAGLTINKCKADRFDAYATPASDHYPIICEFKL</sequence>
<dbReference type="EMBL" id="CP000282">
    <property type="protein sequence ID" value="ABD82205.1"/>
    <property type="molecule type" value="Genomic_DNA"/>
</dbReference>
<dbReference type="PANTHER" id="PTHR12121">
    <property type="entry name" value="CARBON CATABOLITE REPRESSOR PROTEIN 4"/>
    <property type="match status" value="1"/>
</dbReference>
<dbReference type="InterPro" id="IPR005135">
    <property type="entry name" value="Endo/exonuclease/phosphatase"/>
</dbReference>
<feature type="chain" id="PRO_5004199883" evidence="1">
    <location>
        <begin position="35"/>
        <end position="261"/>
    </location>
</feature>
<dbReference type="Gene3D" id="3.60.10.10">
    <property type="entry name" value="Endonuclease/exonuclease/phosphatase"/>
    <property type="match status" value="1"/>
</dbReference>
<keyword evidence="3" id="KW-0540">Nuclease</keyword>
<protein>
    <submittedName>
        <fullName evidence="3">Endonuclease/exonuclease/phosphatase</fullName>
    </submittedName>
</protein>
<dbReference type="GeneID" id="98614589"/>
<keyword evidence="1" id="KW-0732">Signal</keyword>
<dbReference type="AlphaFoldDB" id="Q21GH4"/>
<organism evidence="3 4">
    <name type="scientific">Saccharophagus degradans (strain 2-40 / ATCC 43961 / DSM 17024)</name>
    <dbReference type="NCBI Taxonomy" id="203122"/>
    <lineage>
        <taxon>Bacteria</taxon>
        <taxon>Pseudomonadati</taxon>
        <taxon>Pseudomonadota</taxon>
        <taxon>Gammaproteobacteria</taxon>
        <taxon>Cellvibrionales</taxon>
        <taxon>Cellvibrionaceae</taxon>
        <taxon>Saccharophagus</taxon>
    </lineage>
</organism>
<dbReference type="PANTHER" id="PTHR12121:SF36">
    <property type="entry name" value="ENDONUCLEASE_EXONUCLEASE_PHOSPHATASE DOMAIN-CONTAINING PROTEIN"/>
    <property type="match status" value="1"/>
</dbReference>
<dbReference type="InterPro" id="IPR050410">
    <property type="entry name" value="CCR4/nocturin_mRNA_transcr"/>
</dbReference>
<feature type="signal peptide" evidence="1">
    <location>
        <begin position="1"/>
        <end position="34"/>
    </location>
</feature>
<dbReference type="RefSeq" id="WP_011469421.1">
    <property type="nucleotide sequence ID" value="NC_007912.1"/>
</dbReference>
<dbReference type="KEGG" id="sde:Sde_2948"/>
<keyword evidence="3" id="KW-0269">Exonuclease</keyword>
<reference evidence="3 4" key="1">
    <citation type="journal article" date="2008" name="PLoS Genet.">
        <title>Complete genome sequence of the complex carbohydrate-degrading marine bacterium, Saccharophagus degradans strain 2-40 T.</title>
        <authorList>
            <person name="Weiner R.M."/>
            <person name="Taylor L.E.II."/>
            <person name="Henrissat B."/>
            <person name="Hauser L."/>
            <person name="Land M."/>
            <person name="Coutinho P.M."/>
            <person name="Rancurel C."/>
            <person name="Saunders E.H."/>
            <person name="Longmire A.G."/>
            <person name="Zhang H."/>
            <person name="Bayer E.A."/>
            <person name="Gilbert H.J."/>
            <person name="Larimer F."/>
            <person name="Zhulin I.B."/>
            <person name="Ekborg N.A."/>
            <person name="Lamed R."/>
            <person name="Richardson P.M."/>
            <person name="Borovok I."/>
            <person name="Hutcheson S."/>
        </authorList>
    </citation>
    <scope>NUCLEOTIDE SEQUENCE [LARGE SCALE GENOMIC DNA]</scope>
    <source>
        <strain evidence="4">2-40 / ATCC 43961 / DSM 17024</strain>
    </source>
</reference>